<dbReference type="PANTHER" id="PTHR11092">
    <property type="entry name" value="SUGAR NUCLEOTIDE EPIMERASE RELATED"/>
    <property type="match status" value="1"/>
</dbReference>
<keyword evidence="5" id="KW-1185">Reference proteome</keyword>
<feature type="domain" description="NAD-dependent epimerase/dehydratase" evidence="2">
    <location>
        <begin position="5"/>
        <end position="221"/>
    </location>
</feature>
<dbReference type="InterPro" id="IPR013549">
    <property type="entry name" value="DUF1731"/>
</dbReference>
<comment type="caution">
    <text evidence="4">The sequence shown here is derived from an EMBL/GenBank/DDBJ whole genome shotgun (WGS) entry which is preliminary data.</text>
</comment>
<proteinExistence type="inferred from homology"/>
<dbReference type="Proteomes" id="UP001500013">
    <property type="component" value="Unassembled WGS sequence"/>
</dbReference>
<accession>A0ABN2RP97</accession>
<dbReference type="Gene3D" id="3.40.50.720">
    <property type="entry name" value="NAD(P)-binding Rossmann-like Domain"/>
    <property type="match status" value="1"/>
</dbReference>
<evidence type="ECO:0000313" key="5">
    <source>
        <dbReference type="Proteomes" id="UP001500013"/>
    </source>
</evidence>
<comment type="similarity">
    <text evidence="1">Belongs to the NAD(P)-dependent epimerase/dehydratase family. SDR39U1 subfamily.</text>
</comment>
<gene>
    <name evidence="4" type="ORF">GCM10009817_10890</name>
</gene>
<dbReference type="Pfam" id="PF08338">
    <property type="entry name" value="DUF1731"/>
    <property type="match status" value="1"/>
</dbReference>
<dbReference type="InterPro" id="IPR001509">
    <property type="entry name" value="Epimerase_deHydtase"/>
</dbReference>
<dbReference type="NCBIfam" id="TIGR01777">
    <property type="entry name" value="yfcH"/>
    <property type="match status" value="1"/>
</dbReference>
<sequence>MTKRVAITGSSGLIGGALRRHLAERGDEVVRLVRRRPSGPGEVQWDPSHGTLEPGALDGVDAMVNLAGVGIGDRRWNAEHKREVERSRTDATGTVAQALVAHRDRTGEAVRLVNASAVGYYGDRGEERLTETSEPGRDFLSGVVVRWEAAASPAVDAGIPVAFTRTGLVMSPDGGAFEQVVRLGRLGLGGPMGSGREWWPWITLVDEVRALTHLIDRPDLVGAVNLASPGAARQREIAAAIGRALSRPALVPAPRFALRAVVGEFADYITASQRVEPAALLASGFTFEHYDLDSAVRWLVQR</sequence>
<evidence type="ECO:0000313" key="4">
    <source>
        <dbReference type="EMBL" id="GAA1972555.1"/>
    </source>
</evidence>
<evidence type="ECO:0000256" key="1">
    <source>
        <dbReference type="ARBA" id="ARBA00009353"/>
    </source>
</evidence>
<evidence type="ECO:0000259" key="2">
    <source>
        <dbReference type="Pfam" id="PF01370"/>
    </source>
</evidence>
<reference evidence="4 5" key="1">
    <citation type="journal article" date="2019" name="Int. J. Syst. Evol. Microbiol.">
        <title>The Global Catalogue of Microorganisms (GCM) 10K type strain sequencing project: providing services to taxonomists for standard genome sequencing and annotation.</title>
        <authorList>
            <consortium name="The Broad Institute Genomics Platform"/>
            <consortium name="The Broad Institute Genome Sequencing Center for Infectious Disease"/>
            <person name="Wu L."/>
            <person name="Ma J."/>
        </authorList>
    </citation>
    <scope>NUCLEOTIDE SEQUENCE [LARGE SCALE GENOMIC DNA]</scope>
    <source>
        <strain evidence="4 5">JCM 15628</strain>
    </source>
</reference>
<dbReference type="InterPro" id="IPR036291">
    <property type="entry name" value="NAD(P)-bd_dom_sf"/>
</dbReference>
<name>A0ABN2RP97_9MICO</name>
<dbReference type="SUPFAM" id="SSF51735">
    <property type="entry name" value="NAD(P)-binding Rossmann-fold domains"/>
    <property type="match status" value="1"/>
</dbReference>
<dbReference type="Pfam" id="PF01370">
    <property type="entry name" value="Epimerase"/>
    <property type="match status" value="1"/>
</dbReference>
<dbReference type="EMBL" id="BAAAPU010000003">
    <property type="protein sequence ID" value="GAA1972555.1"/>
    <property type="molecule type" value="Genomic_DNA"/>
</dbReference>
<organism evidence="4 5">
    <name type="scientific">Terrabacter lapilli</name>
    <dbReference type="NCBI Taxonomy" id="436231"/>
    <lineage>
        <taxon>Bacteria</taxon>
        <taxon>Bacillati</taxon>
        <taxon>Actinomycetota</taxon>
        <taxon>Actinomycetes</taxon>
        <taxon>Micrococcales</taxon>
        <taxon>Intrasporangiaceae</taxon>
        <taxon>Terrabacter</taxon>
    </lineage>
</organism>
<feature type="domain" description="DUF1731" evidence="3">
    <location>
        <begin position="253"/>
        <end position="299"/>
    </location>
</feature>
<dbReference type="PANTHER" id="PTHR11092:SF0">
    <property type="entry name" value="EPIMERASE FAMILY PROTEIN SDR39U1"/>
    <property type="match status" value="1"/>
</dbReference>
<dbReference type="InterPro" id="IPR010099">
    <property type="entry name" value="SDR39U1"/>
</dbReference>
<evidence type="ECO:0000259" key="3">
    <source>
        <dbReference type="Pfam" id="PF08338"/>
    </source>
</evidence>
<protein>
    <submittedName>
        <fullName evidence="4">TIGR01777 family oxidoreductase</fullName>
    </submittedName>
</protein>
<dbReference type="RefSeq" id="WP_344059190.1">
    <property type="nucleotide sequence ID" value="NZ_BAAAPU010000003.1"/>
</dbReference>